<dbReference type="Gene3D" id="3.40.50.720">
    <property type="entry name" value="NAD(P)-binding Rossmann-like Domain"/>
    <property type="match status" value="1"/>
</dbReference>
<dbReference type="PRINTS" id="PR00081">
    <property type="entry name" value="GDHRDH"/>
</dbReference>
<evidence type="ECO:0000256" key="1">
    <source>
        <dbReference type="ARBA" id="ARBA00006484"/>
    </source>
</evidence>
<dbReference type="InterPro" id="IPR002347">
    <property type="entry name" value="SDR_fam"/>
</dbReference>
<dbReference type="PANTHER" id="PTHR42879:SF2">
    <property type="entry name" value="3-OXOACYL-[ACYL-CARRIER-PROTEIN] REDUCTASE FABG"/>
    <property type="match status" value="1"/>
</dbReference>
<proteinExistence type="inferred from homology"/>
<evidence type="ECO:0000313" key="3">
    <source>
        <dbReference type="Proteomes" id="UP001549143"/>
    </source>
</evidence>
<gene>
    <name evidence="2" type="ORF">ABID44_003307</name>
</gene>
<dbReference type="SUPFAM" id="SSF51735">
    <property type="entry name" value="NAD(P)-binding Rossmann-fold domains"/>
    <property type="match status" value="1"/>
</dbReference>
<reference evidence="2 3" key="1">
    <citation type="submission" date="2024-06" db="EMBL/GenBank/DDBJ databases">
        <title>Genomic Encyclopedia of Type Strains, Phase IV (KMG-IV): sequencing the most valuable type-strain genomes for metagenomic binning, comparative biology and taxonomic classification.</title>
        <authorList>
            <person name="Goeker M."/>
        </authorList>
    </citation>
    <scope>NUCLEOTIDE SEQUENCE [LARGE SCALE GENOMIC DNA]</scope>
    <source>
        <strain evidence="2 3">DSM 19730</strain>
    </source>
</reference>
<evidence type="ECO:0000313" key="2">
    <source>
        <dbReference type="EMBL" id="MET3662954.1"/>
    </source>
</evidence>
<sequence>MIEDTDLALSGKCAIVTGAARNIGRETALALAKAGADVVVHANRSREDAEKVVEEIRHMGRGAILHLGDLTCPDAGRDLVAAALAAFGRVDILVNNAAVRREESLAAISYDAWRLVLASILDAGFLSAQAAAGVMESGGRIINIGGMTAHTGAPERAHVVTAKAGLIGLTKALARELAPRGITVNIVVPGRINTDRKAAGLSEPVHHATGSLPLGFEGEPSDVASMVAYLAGPQGRYLTGQTIHVNGGLYLP</sequence>
<comment type="similarity">
    <text evidence="1">Belongs to the short-chain dehydrogenases/reductases (SDR) family.</text>
</comment>
<keyword evidence="3" id="KW-1185">Reference proteome</keyword>
<dbReference type="InterPro" id="IPR036291">
    <property type="entry name" value="NAD(P)-bd_dom_sf"/>
</dbReference>
<dbReference type="EC" id="1.1.1.100" evidence="2"/>
<protein>
    <submittedName>
        <fullName evidence="2">3-oxoacyl-[acyl-carrier protein] reductase</fullName>
        <ecNumber evidence="2">1.1.1.100</ecNumber>
    </submittedName>
</protein>
<accession>A0ABV2KPG0</accession>
<dbReference type="InterPro" id="IPR050259">
    <property type="entry name" value="SDR"/>
</dbReference>
<dbReference type="GO" id="GO:0004316">
    <property type="term" value="F:3-oxoacyl-[acyl-carrier-protein] reductase (NADPH) activity"/>
    <property type="evidence" value="ECO:0007669"/>
    <property type="project" value="UniProtKB-EC"/>
</dbReference>
<keyword evidence="2" id="KW-0560">Oxidoreductase</keyword>
<dbReference type="PANTHER" id="PTHR42879">
    <property type="entry name" value="3-OXOACYL-(ACYL-CARRIER-PROTEIN) REDUCTASE"/>
    <property type="match status" value="1"/>
</dbReference>
<dbReference type="EMBL" id="JBEPMN010000017">
    <property type="protein sequence ID" value="MET3662954.1"/>
    <property type="molecule type" value="Genomic_DNA"/>
</dbReference>
<dbReference type="Proteomes" id="UP001549143">
    <property type="component" value="Unassembled WGS sequence"/>
</dbReference>
<organism evidence="2 3">
    <name type="scientific">Aquamicrobium ahrensii</name>
    <dbReference type="NCBI Taxonomy" id="469551"/>
    <lineage>
        <taxon>Bacteria</taxon>
        <taxon>Pseudomonadati</taxon>
        <taxon>Pseudomonadota</taxon>
        <taxon>Alphaproteobacteria</taxon>
        <taxon>Hyphomicrobiales</taxon>
        <taxon>Phyllobacteriaceae</taxon>
        <taxon>Aquamicrobium</taxon>
    </lineage>
</organism>
<comment type="caution">
    <text evidence="2">The sequence shown here is derived from an EMBL/GenBank/DDBJ whole genome shotgun (WGS) entry which is preliminary data.</text>
</comment>
<dbReference type="Pfam" id="PF13561">
    <property type="entry name" value="adh_short_C2"/>
    <property type="match status" value="1"/>
</dbReference>
<dbReference type="RefSeq" id="WP_354152791.1">
    <property type="nucleotide sequence ID" value="NZ_JBEPMN010000017.1"/>
</dbReference>
<dbReference type="PRINTS" id="PR00080">
    <property type="entry name" value="SDRFAMILY"/>
</dbReference>
<name>A0ABV2KPG0_9HYPH</name>